<dbReference type="PANTHER" id="PTHR14136">
    <property type="entry name" value="BTB_POZ DOMAIN-CONTAINING PROTEIN KCTD9"/>
    <property type="match status" value="1"/>
</dbReference>
<dbReference type="Pfam" id="PF00805">
    <property type="entry name" value="Pentapeptide"/>
    <property type="match status" value="2"/>
</dbReference>
<protein>
    <submittedName>
        <fullName evidence="1">Pentapeptide repeat-containing protein</fullName>
    </submittedName>
</protein>
<comment type="caution">
    <text evidence="1">The sequence shown here is derived from an EMBL/GenBank/DDBJ whole genome shotgun (WGS) entry which is preliminary data.</text>
</comment>
<sequence>TQFRWANLHQTVMIRCDAEGANFSGASLHRTDLRLSNLRSASFAGANLRGAKLCYSDLSGADLTGADLTGADLTGANLTGAHIEAVCWRSTTLQRAQVDASWALKAADKSSRLVQPLPLTPV</sequence>
<dbReference type="EMBL" id="QBMP01000044">
    <property type="protein sequence ID" value="PZO57834.1"/>
    <property type="molecule type" value="Genomic_DNA"/>
</dbReference>
<dbReference type="AlphaFoldDB" id="A0A2W4XLN1"/>
<dbReference type="Proteomes" id="UP000249794">
    <property type="component" value="Unassembled WGS sequence"/>
</dbReference>
<reference evidence="1 2" key="2">
    <citation type="submission" date="2018-06" db="EMBL/GenBank/DDBJ databases">
        <title>Metagenomic assembly of (sub)arctic Cyanobacteria and their associated microbiome from non-axenic cultures.</title>
        <authorList>
            <person name="Baurain D."/>
        </authorList>
    </citation>
    <scope>NUCLEOTIDE SEQUENCE [LARGE SCALE GENOMIC DNA]</scope>
    <source>
        <strain evidence="1">ULC027bin1</strain>
    </source>
</reference>
<accession>A0A2W4XLN1</accession>
<gene>
    <name evidence="1" type="ORF">DCF15_06390</name>
</gene>
<reference evidence="2" key="1">
    <citation type="submission" date="2018-04" db="EMBL/GenBank/DDBJ databases">
        <authorList>
            <person name="Cornet L."/>
        </authorList>
    </citation>
    <scope>NUCLEOTIDE SEQUENCE [LARGE SCALE GENOMIC DNA]</scope>
</reference>
<organism evidence="1 2">
    <name type="scientific">Phormidesmis priestleyi</name>
    <dbReference type="NCBI Taxonomy" id="268141"/>
    <lineage>
        <taxon>Bacteria</taxon>
        <taxon>Bacillati</taxon>
        <taxon>Cyanobacteriota</taxon>
        <taxon>Cyanophyceae</taxon>
        <taxon>Leptolyngbyales</taxon>
        <taxon>Leptolyngbyaceae</taxon>
        <taxon>Phormidesmis</taxon>
    </lineage>
</organism>
<evidence type="ECO:0000313" key="2">
    <source>
        <dbReference type="Proteomes" id="UP000249794"/>
    </source>
</evidence>
<dbReference type="SUPFAM" id="SSF141571">
    <property type="entry name" value="Pentapeptide repeat-like"/>
    <property type="match status" value="1"/>
</dbReference>
<proteinExistence type="predicted"/>
<name>A0A2W4XLN1_9CYAN</name>
<evidence type="ECO:0000313" key="1">
    <source>
        <dbReference type="EMBL" id="PZO57834.1"/>
    </source>
</evidence>
<dbReference type="InterPro" id="IPR051082">
    <property type="entry name" value="Pentapeptide-BTB/POZ_domain"/>
</dbReference>
<dbReference type="Gene3D" id="2.160.20.80">
    <property type="entry name" value="E3 ubiquitin-protein ligase SopA"/>
    <property type="match status" value="1"/>
</dbReference>
<dbReference type="PANTHER" id="PTHR14136:SF17">
    <property type="entry name" value="BTB_POZ DOMAIN-CONTAINING PROTEIN KCTD9"/>
    <property type="match status" value="1"/>
</dbReference>
<feature type="non-terminal residue" evidence="1">
    <location>
        <position position="1"/>
    </location>
</feature>
<dbReference type="InterPro" id="IPR001646">
    <property type="entry name" value="5peptide_repeat"/>
</dbReference>